<dbReference type="AlphaFoldDB" id="A0AAV0BSW4"/>
<feature type="region of interest" description="Disordered" evidence="7">
    <location>
        <begin position="540"/>
        <end position="561"/>
    </location>
</feature>
<dbReference type="GO" id="GO:0004518">
    <property type="term" value="F:nuclease activity"/>
    <property type="evidence" value="ECO:0007669"/>
    <property type="project" value="UniProtKB-KW"/>
</dbReference>
<evidence type="ECO:0000259" key="8">
    <source>
        <dbReference type="Pfam" id="PF08652"/>
    </source>
</evidence>
<evidence type="ECO:0000256" key="5">
    <source>
        <dbReference type="ARBA" id="ARBA00048124"/>
    </source>
</evidence>
<keyword evidence="6" id="KW-0378">Hydrolase</keyword>
<keyword evidence="6" id="KW-0540">Nuclease</keyword>
<dbReference type="PANTHER" id="PTHR12395">
    <property type="entry name" value="DOM-3 RELATED"/>
    <property type="match status" value="1"/>
</dbReference>
<comment type="subcellular location">
    <subcellularLocation>
        <location evidence="6">Nucleus</location>
    </subcellularLocation>
</comment>
<evidence type="ECO:0000256" key="6">
    <source>
        <dbReference type="RuleBase" id="RU367113"/>
    </source>
</evidence>
<comment type="similarity">
    <text evidence="2 6">Belongs to the DXO/Dom3Z family.</text>
</comment>
<evidence type="ECO:0000313" key="10">
    <source>
        <dbReference type="Proteomes" id="UP001153365"/>
    </source>
</evidence>
<dbReference type="PANTHER" id="PTHR12395:SF9">
    <property type="entry name" value="DECAPPING AND EXORIBONUCLEASE PROTEIN"/>
    <property type="match status" value="1"/>
</dbReference>
<dbReference type="GO" id="GO:0003723">
    <property type="term" value="F:RNA binding"/>
    <property type="evidence" value="ECO:0007669"/>
    <property type="project" value="UniProtKB-KW"/>
</dbReference>
<dbReference type="GO" id="GO:0000166">
    <property type="term" value="F:nucleotide binding"/>
    <property type="evidence" value="ECO:0007669"/>
    <property type="project" value="UniProtKB-KW"/>
</dbReference>
<dbReference type="GO" id="GO:0005634">
    <property type="term" value="C:nucleus"/>
    <property type="evidence" value="ECO:0007669"/>
    <property type="project" value="UniProtKB-SubCell"/>
</dbReference>
<accession>A0AAV0BSW4</accession>
<comment type="caution">
    <text evidence="9">The sequence shown here is derived from an EMBL/GenBank/DDBJ whole genome shotgun (WGS) entry which is preliminary data.</text>
</comment>
<dbReference type="GO" id="GO:0110155">
    <property type="term" value="P:NAD-cap decapping"/>
    <property type="evidence" value="ECO:0007669"/>
    <property type="project" value="TreeGrafter"/>
</dbReference>
<feature type="region of interest" description="Disordered" evidence="7">
    <location>
        <begin position="1"/>
        <end position="39"/>
    </location>
</feature>
<dbReference type="EC" id="3.6.1.-" evidence="6"/>
<keyword evidence="10" id="KW-1185">Reference proteome</keyword>
<keyword evidence="6" id="KW-0547">Nucleotide-binding</keyword>
<dbReference type="GO" id="GO:0046872">
    <property type="term" value="F:metal ion binding"/>
    <property type="evidence" value="ECO:0007669"/>
    <property type="project" value="UniProtKB-KW"/>
</dbReference>
<organism evidence="9 10">
    <name type="scientific">Phakopsora pachyrhizi</name>
    <name type="common">Asian soybean rust disease fungus</name>
    <dbReference type="NCBI Taxonomy" id="170000"/>
    <lineage>
        <taxon>Eukaryota</taxon>
        <taxon>Fungi</taxon>
        <taxon>Dikarya</taxon>
        <taxon>Basidiomycota</taxon>
        <taxon>Pucciniomycotina</taxon>
        <taxon>Pucciniomycetes</taxon>
        <taxon>Pucciniales</taxon>
        <taxon>Phakopsoraceae</taxon>
        <taxon>Phakopsora</taxon>
    </lineage>
</organism>
<comment type="catalytic activity">
    <reaction evidence="4">
        <text>a 5'-end triphospho-ribonucleoside in mRNA + H2O = a 5'-end phospho-ribonucleoside in mRNA + diphosphate + H(+)</text>
        <dbReference type="Rhea" id="RHEA:78683"/>
        <dbReference type="Rhea" id="RHEA-COMP:15692"/>
        <dbReference type="Rhea" id="RHEA-COMP:17164"/>
        <dbReference type="ChEBI" id="CHEBI:15377"/>
        <dbReference type="ChEBI" id="CHEBI:15378"/>
        <dbReference type="ChEBI" id="CHEBI:33019"/>
        <dbReference type="ChEBI" id="CHEBI:138282"/>
        <dbReference type="ChEBI" id="CHEBI:167618"/>
    </reaction>
    <physiologicalReaction direction="left-to-right" evidence="4">
        <dbReference type="Rhea" id="RHEA:78684"/>
    </physiologicalReaction>
</comment>
<dbReference type="Pfam" id="PF08652">
    <property type="entry name" value="RAI1"/>
    <property type="match status" value="1"/>
</dbReference>
<reference evidence="9" key="1">
    <citation type="submission" date="2022-06" db="EMBL/GenBank/DDBJ databases">
        <authorList>
            <consortium name="SYNGENTA / RWTH Aachen University"/>
        </authorList>
    </citation>
    <scope>NUCLEOTIDE SEQUENCE</scope>
</reference>
<evidence type="ECO:0000256" key="3">
    <source>
        <dbReference type="ARBA" id="ARBA00044676"/>
    </source>
</evidence>
<evidence type="ECO:0000313" key="9">
    <source>
        <dbReference type="EMBL" id="CAH7689498.1"/>
    </source>
</evidence>
<comment type="catalytic activity">
    <reaction evidence="3">
        <text>a 5'-end (N(7)-methyl 5'-triphosphoguanosine)-ribonucleoside-ribonucleotide in mRNA + H2O = a (N(7)-methyl 5'-triphosphoguanosine)-nucleoside + a 5'-end phospho-ribonucleoside in mRNA + H(+)</text>
        <dbReference type="Rhea" id="RHEA:66928"/>
        <dbReference type="Rhea" id="RHEA-COMP:15692"/>
        <dbReference type="Rhea" id="RHEA-COMP:17313"/>
        <dbReference type="ChEBI" id="CHEBI:15377"/>
        <dbReference type="ChEBI" id="CHEBI:15378"/>
        <dbReference type="ChEBI" id="CHEBI:138282"/>
        <dbReference type="ChEBI" id="CHEBI:172876"/>
        <dbReference type="ChEBI" id="CHEBI:172877"/>
    </reaction>
    <physiologicalReaction direction="left-to-right" evidence="3">
        <dbReference type="Rhea" id="RHEA:66929"/>
    </physiologicalReaction>
</comment>
<name>A0AAV0BSW4_PHAPC</name>
<dbReference type="GO" id="GO:0005829">
    <property type="term" value="C:cytosol"/>
    <property type="evidence" value="ECO:0007669"/>
    <property type="project" value="TreeGrafter"/>
</dbReference>
<evidence type="ECO:0000256" key="4">
    <source>
        <dbReference type="ARBA" id="ARBA00044692"/>
    </source>
</evidence>
<dbReference type="InterPro" id="IPR039039">
    <property type="entry name" value="RAI1-like_fam"/>
</dbReference>
<feature type="domain" description="RAI1-like" evidence="8">
    <location>
        <begin position="134"/>
        <end position="490"/>
    </location>
</feature>
<dbReference type="Proteomes" id="UP001153365">
    <property type="component" value="Unassembled WGS sequence"/>
</dbReference>
<keyword evidence="6" id="KW-0539">Nucleus</keyword>
<gene>
    <name evidence="9" type="ORF">PPACK8108_LOCUS24585</name>
</gene>
<keyword evidence="6" id="KW-0479">Metal-binding</keyword>
<dbReference type="InterPro" id="IPR013961">
    <property type="entry name" value="RAI1"/>
</dbReference>
<dbReference type="GO" id="GO:0000956">
    <property type="term" value="P:nuclear-transcribed mRNA catabolic process"/>
    <property type="evidence" value="ECO:0007669"/>
    <property type="project" value="TreeGrafter"/>
</dbReference>
<comment type="cofactor">
    <cofactor evidence="1 6">
        <name>a divalent metal cation</name>
        <dbReference type="ChEBI" id="CHEBI:60240"/>
    </cofactor>
</comment>
<protein>
    <recommendedName>
        <fullName evidence="6">Decapping nuclease</fullName>
        <ecNumber evidence="6">3.6.1.-</ecNumber>
    </recommendedName>
</protein>
<comment type="catalytic activity">
    <reaction evidence="5">
        <text>a 5'-end NAD(+)-phospho-ribonucleoside in mRNA + H2O = a 5'-end phospho-ribonucleoside in mRNA + NAD(+) + H(+)</text>
        <dbReference type="Rhea" id="RHEA:60880"/>
        <dbReference type="Rhea" id="RHEA-COMP:15692"/>
        <dbReference type="Rhea" id="RHEA-COMP:15698"/>
        <dbReference type="ChEBI" id="CHEBI:15377"/>
        <dbReference type="ChEBI" id="CHEBI:15378"/>
        <dbReference type="ChEBI" id="CHEBI:57540"/>
        <dbReference type="ChEBI" id="CHEBI:138282"/>
        <dbReference type="ChEBI" id="CHEBI:144029"/>
    </reaction>
    <physiologicalReaction direction="left-to-right" evidence="5">
        <dbReference type="Rhea" id="RHEA:60881"/>
    </physiologicalReaction>
</comment>
<keyword evidence="6" id="KW-0694">RNA-binding</keyword>
<feature type="compositionally biased region" description="Gly residues" evidence="7">
    <location>
        <begin position="552"/>
        <end position="561"/>
    </location>
</feature>
<proteinExistence type="inferred from homology"/>
<dbReference type="EMBL" id="CALTRL010006080">
    <property type="protein sequence ID" value="CAH7689498.1"/>
    <property type="molecule type" value="Genomic_DNA"/>
</dbReference>
<evidence type="ECO:0000256" key="2">
    <source>
        <dbReference type="ARBA" id="ARBA00006562"/>
    </source>
</evidence>
<comment type="function">
    <text evidence="6">Decapping enzyme for NAD-capped RNAs: specifically hydrolyzes the nicotinamide adenine dinucleotide (NAD) cap from a subset of RNAs by removing the entire NAD moiety from the 5'-end of an NAD-capped RNA.</text>
</comment>
<evidence type="ECO:0000256" key="1">
    <source>
        <dbReference type="ARBA" id="ARBA00001968"/>
    </source>
</evidence>
<dbReference type="GO" id="GO:0034353">
    <property type="term" value="F:mRNA 5'-diphosphatase activity"/>
    <property type="evidence" value="ECO:0007669"/>
    <property type="project" value="TreeGrafter"/>
</dbReference>
<evidence type="ECO:0000256" key="7">
    <source>
        <dbReference type="SAM" id="MobiDB-lite"/>
    </source>
</evidence>
<sequence length="625" mass="71958">MPVNLSHLLNSNPVSPPRSLENRIRSDQQSQGPSPRKLSDLLLSPEVSRIQVSLDQSDSLAGWGSSHRDDGWNNQQLAGLSSSSSSSSKIDQRALLLEEELMKIEVQPNVYELKLSKPAFNNSFERPITEPIYQRPIPITSFSYNSEREMLLGSRKFDSLRPFQLDKSRANPTNPHLGCDLNLGFKEAVYREESVDEGIDGLLNCLGSFVESCSDEERPSLIRRMEETSFITWRGMMTKICSSVYETSPNSGWEMNLMMFNGTIYIEEQHPINIPEQDNQLQCYHGYSYENLVSCLPSERIENVNTNIQWCSVVKTNLNRIKMIIGGEVDCIDMERYKRLRRNEELRSGLERQDNEEEREAEEIDPRDFVEIKTSMAISNEKQKRTFYRFKLLKFYLQSFLLGTPIVHVGFRDHSGVLQKSENFKTESIPQLVKSSNFKNSNSNNSYNSHFSSIKWSASLCLENGTRILKFISTSLGDNRRVRIYEQKFKEYYKDIYKRPFIGQDEEGKHKKTLGEQDEMEIFEIFKRWPVFRMRLVNDQQSNSRNEQGQGKSRGSGSTGGGAMVEIRELSFEEVLGQVQLNKLKFRKRSPSRKINSVGLNQGVGEDESLKRIGFLPLDWVLKSL</sequence>